<protein>
    <recommendedName>
        <fullName evidence="6">Secreted protein</fullName>
    </recommendedName>
</protein>
<reference evidence="4 5" key="1">
    <citation type="submission" date="2018-07" db="EMBL/GenBank/DDBJ databases">
        <title>Genome sequencing of oomycete isolates from Chile give support for New Zealand origin for Phytophthora kernoviae and make available the first Nothophytophthora sp. genome.</title>
        <authorList>
            <person name="Studholme D.J."/>
            <person name="Sanfuentes E."/>
            <person name="Panda P."/>
            <person name="Hill R."/>
            <person name="Sambles C."/>
            <person name="Grant M."/>
            <person name="Williams N.M."/>
            <person name="Mcdougal R.L."/>
        </authorList>
    </citation>
    <scope>NUCLEOTIDE SEQUENCE [LARGE SCALE GENOMIC DNA]</scope>
    <source>
        <strain evidence="3">Chile6</strain>
        <strain evidence="2">Chile7</strain>
    </source>
</reference>
<feature type="signal peptide" evidence="1">
    <location>
        <begin position="1"/>
        <end position="20"/>
    </location>
</feature>
<dbReference type="EMBL" id="MBDO02000011">
    <property type="protein sequence ID" value="RLN68662.1"/>
    <property type="molecule type" value="Genomic_DNA"/>
</dbReference>
<sequence>MATLLLVLDLPLLLAERAGALVLVQDLALLSVEQTPDLVVLLALLLAERAQVLLLALGLVLDSPPVLDAYSLSQPLSGMLYSMRHALYRFTRYRFDCYFGNRMYSCD</sequence>
<dbReference type="Proteomes" id="UP000277300">
    <property type="component" value="Unassembled WGS sequence"/>
</dbReference>
<dbReference type="EMBL" id="MBAD02002415">
    <property type="protein sequence ID" value="RLN47681.1"/>
    <property type="molecule type" value="Genomic_DNA"/>
</dbReference>
<feature type="chain" id="PRO_5036338556" description="Secreted protein" evidence="1">
    <location>
        <begin position="21"/>
        <end position="107"/>
    </location>
</feature>
<dbReference type="AlphaFoldDB" id="A0A3F2S1S1"/>
<organism evidence="3 4">
    <name type="scientific">Phytophthora kernoviae</name>
    <dbReference type="NCBI Taxonomy" id="325452"/>
    <lineage>
        <taxon>Eukaryota</taxon>
        <taxon>Sar</taxon>
        <taxon>Stramenopiles</taxon>
        <taxon>Oomycota</taxon>
        <taxon>Peronosporomycetes</taxon>
        <taxon>Peronosporales</taxon>
        <taxon>Peronosporaceae</taxon>
        <taxon>Phytophthora</taxon>
    </lineage>
</organism>
<dbReference type="Proteomes" id="UP000284657">
    <property type="component" value="Unassembled WGS sequence"/>
</dbReference>
<name>A0A3F2S1S1_9STRA</name>
<evidence type="ECO:0000256" key="1">
    <source>
        <dbReference type="SAM" id="SignalP"/>
    </source>
</evidence>
<accession>A0A3F2S1S1</accession>
<evidence type="ECO:0000313" key="2">
    <source>
        <dbReference type="EMBL" id="RLN47681.1"/>
    </source>
</evidence>
<keyword evidence="1" id="KW-0732">Signal</keyword>
<gene>
    <name evidence="2" type="ORF">BBJ29_000572</name>
    <name evidence="3" type="ORF">BBP00_00000909</name>
</gene>
<comment type="caution">
    <text evidence="3">The sequence shown here is derived from an EMBL/GenBank/DDBJ whole genome shotgun (WGS) entry which is preliminary data.</text>
</comment>
<proteinExistence type="predicted"/>
<evidence type="ECO:0000313" key="3">
    <source>
        <dbReference type="EMBL" id="RLN68662.1"/>
    </source>
</evidence>
<evidence type="ECO:0008006" key="6">
    <source>
        <dbReference type="Google" id="ProtNLM"/>
    </source>
</evidence>
<evidence type="ECO:0000313" key="5">
    <source>
        <dbReference type="Proteomes" id="UP000284657"/>
    </source>
</evidence>
<evidence type="ECO:0000313" key="4">
    <source>
        <dbReference type="Proteomes" id="UP000277300"/>
    </source>
</evidence>